<dbReference type="Pfam" id="PF05569">
    <property type="entry name" value="Peptidase_M56"/>
    <property type="match status" value="1"/>
</dbReference>
<name>A0ABW2DMM1_9BACT</name>
<reference evidence="5" key="1">
    <citation type="journal article" date="2019" name="Int. J. Syst. Evol. Microbiol.">
        <title>The Global Catalogue of Microorganisms (GCM) 10K type strain sequencing project: providing services to taxonomists for standard genome sequencing and annotation.</title>
        <authorList>
            <consortium name="The Broad Institute Genomics Platform"/>
            <consortium name="The Broad Institute Genome Sequencing Center for Infectious Disease"/>
            <person name="Wu L."/>
            <person name="Ma J."/>
        </authorList>
    </citation>
    <scope>NUCLEOTIDE SEQUENCE [LARGE SCALE GENOMIC DNA]</scope>
    <source>
        <strain evidence="5">CGMCC 4.7393</strain>
    </source>
</reference>
<keyword evidence="2" id="KW-0812">Transmembrane</keyword>
<evidence type="ECO:0000256" key="2">
    <source>
        <dbReference type="SAM" id="Phobius"/>
    </source>
</evidence>
<evidence type="ECO:0000313" key="4">
    <source>
        <dbReference type="EMBL" id="MFC6997586.1"/>
    </source>
</evidence>
<keyword evidence="5" id="KW-1185">Reference proteome</keyword>
<evidence type="ECO:0000259" key="3">
    <source>
        <dbReference type="Pfam" id="PF05569"/>
    </source>
</evidence>
<dbReference type="PANTHER" id="PTHR34978:SF3">
    <property type="entry name" value="SLR0241 PROTEIN"/>
    <property type="match status" value="1"/>
</dbReference>
<dbReference type="InterPro" id="IPR052173">
    <property type="entry name" value="Beta-lactam_resp_regulator"/>
</dbReference>
<dbReference type="InterPro" id="IPR008756">
    <property type="entry name" value="Peptidase_M56"/>
</dbReference>
<keyword evidence="2" id="KW-0472">Membrane</keyword>
<feature type="compositionally biased region" description="Pro residues" evidence="1">
    <location>
        <begin position="517"/>
        <end position="528"/>
    </location>
</feature>
<evidence type="ECO:0000256" key="1">
    <source>
        <dbReference type="SAM" id="MobiDB-lite"/>
    </source>
</evidence>
<dbReference type="EMBL" id="JBHSYQ010000003">
    <property type="protein sequence ID" value="MFC6997586.1"/>
    <property type="molecule type" value="Genomic_DNA"/>
</dbReference>
<comment type="caution">
    <text evidence="4">The sequence shown here is derived from an EMBL/GenBank/DDBJ whole genome shotgun (WGS) entry which is preliminary data.</text>
</comment>
<proteinExistence type="predicted"/>
<feature type="domain" description="Peptidase M56" evidence="3">
    <location>
        <begin position="20"/>
        <end position="257"/>
    </location>
</feature>
<dbReference type="CDD" id="cd07341">
    <property type="entry name" value="M56_BlaR1_MecR1_like"/>
    <property type="match status" value="1"/>
</dbReference>
<feature type="transmembrane region" description="Helical" evidence="2">
    <location>
        <begin position="6"/>
        <end position="25"/>
    </location>
</feature>
<feature type="region of interest" description="Disordered" evidence="1">
    <location>
        <begin position="307"/>
        <end position="340"/>
    </location>
</feature>
<feature type="compositionally biased region" description="Pro residues" evidence="1">
    <location>
        <begin position="425"/>
        <end position="449"/>
    </location>
</feature>
<evidence type="ECO:0000313" key="5">
    <source>
        <dbReference type="Proteomes" id="UP001596405"/>
    </source>
</evidence>
<protein>
    <submittedName>
        <fullName evidence="4">M56 family metallopeptidase</fullName>
    </submittedName>
</protein>
<organism evidence="4 5">
    <name type="scientific">Rufibacter roseus</name>
    <dbReference type="NCBI Taxonomy" id="1567108"/>
    <lineage>
        <taxon>Bacteria</taxon>
        <taxon>Pseudomonadati</taxon>
        <taxon>Bacteroidota</taxon>
        <taxon>Cytophagia</taxon>
        <taxon>Cytophagales</taxon>
        <taxon>Hymenobacteraceae</taxon>
        <taxon>Rufibacter</taxon>
    </lineage>
</organism>
<gene>
    <name evidence="4" type="ORF">ACFQHR_08115</name>
</gene>
<dbReference type="PANTHER" id="PTHR34978">
    <property type="entry name" value="POSSIBLE SENSOR-TRANSDUCER PROTEIN BLAR"/>
    <property type="match status" value="1"/>
</dbReference>
<feature type="transmembrane region" description="Helical" evidence="2">
    <location>
        <begin position="37"/>
        <end position="57"/>
    </location>
</feature>
<sequence length="528" mass="59407">MSEILLHLFKANLALVLLYGLYFLALRRLTFYNFNRAYLWFTVLFSAVYPALDLTWFSQQKPTFLPALPSPSVYWPQPEAFPVASENIIDYGEVAILLFCTGAALMFVRLLVQFFSLYRLHRKSKPSKVQHIPFRKVAEQISPFSFGRNIYLNPAPFEAQELKLILEHEQVHVKQAHTLDVLLAELLTVFGWLNPMAWKMRQSIKENLEFIADRQLLHKGADRKIYQYSLLRAVSPSSLLVVHPFNAIPLKNRIMMMNQPQSTRSHLLKSLLALPLIAGLLLFSGTDSLSEIPEKLQSTAQQAVAVAQQQSTPAKKKQEVKSSSSPAANKEKATTKFTPPVVKRDKQTVKFMPPVVKKDEEPVQEKQDLPADYKAFLKRNPSVKRLTWANETLSIHLKSGKTEQYPSTVKGMAAAEKKYGKLPALPAPPPPAPPAPDAPQAKLPPPPPFTTDLPQEFKERNPTVKGLSSDEGTLYVIFKSGEVESFDQTPEGRTAFEKKFGTLPPPPPPVRVKKDLPPPPPPTRNKLN</sequence>
<dbReference type="RefSeq" id="WP_066619034.1">
    <property type="nucleotide sequence ID" value="NZ_JBHSYQ010000003.1"/>
</dbReference>
<feature type="transmembrane region" description="Helical" evidence="2">
    <location>
        <begin position="94"/>
        <end position="118"/>
    </location>
</feature>
<accession>A0ABW2DMM1</accession>
<feature type="region of interest" description="Disordered" evidence="1">
    <location>
        <begin position="420"/>
        <end position="528"/>
    </location>
</feature>
<keyword evidence="2" id="KW-1133">Transmembrane helix</keyword>
<dbReference type="Proteomes" id="UP001596405">
    <property type="component" value="Unassembled WGS sequence"/>
</dbReference>